<dbReference type="HOGENOM" id="CLU_468576_0_0_1"/>
<organism evidence="1 2">
    <name type="scientific">Mixia osmundae (strain CBS 9802 / IAM 14324 / JCM 22182 / KY 12970)</name>
    <dbReference type="NCBI Taxonomy" id="764103"/>
    <lineage>
        <taxon>Eukaryota</taxon>
        <taxon>Fungi</taxon>
        <taxon>Dikarya</taxon>
        <taxon>Basidiomycota</taxon>
        <taxon>Pucciniomycotina</taxon>
        <taxon>Mixiomycetes</taxon>
        <taxon>Mixiales</taxon>
        <taxon>Mixiaceae</taxon>
        <taxon>Mixia</taxon>
    </lineage>
</organism>
<dbReference type="Proteomes" id="UP000009131">
    <property type="component" value="Unassembled WGS sequence"/>
</dbReference>
<keyword evidence="2" id="KW-1185">Reference proteome</keyword>
<reference evidence="1 2" key="2">
    <citation type="journal article" date="2012" name="Open Biol.">
        <title>Characteristics of nucleosomes and linker DNA regions on the genome of the basidiomycete Mixia osmundae revealed by mono- and dinucleosome mapping.</title>
        <authorList>
            <person name="Nishida H."/>
            <person name="Kondo S."/>
            <person name="Matsumoto T."/>
            <person name="Suzuki Y."/>
            <person name="Yoshikawa H."/>
            <person name="Taylor T.D."/>
            <person name="Sugiyama J."/>
        </authorList>
    </citation>
    <scope>NUCLEOTIDE SEQUENCE [LARGE SCALE GENOMIC DNA]</scope>
    <source>
        <strain evidence="2">CBS 9802 / IAM 14324 / JCM 22182 / KY 12970</strain>
    </source>
</reference>
<reference evidence="1 2" key="1">
    <citation type="journal article" date="2011" name="J. Gen. Appl. Microbiol.">
        <title>Draft genome sequencing of the enigmatic basidiomycete Mixia osmundae.</title>
        <authorList>
            <person name="Nishida H."/>
            <person name="Nagatsuka Y."/>
            <person name="Sugiyama J."/>
        </authorList>
    </citation>
    <scope>NUCLEOTIDE SEQUENCE [LARGE SCALE GENOMIC DNA]</scope>
    <source>
        <strain evidence="2">CBS 9802 / IAM 14324 / JCM 22182 / KY 12970</strain>
    </source>
</reference>
<evidence type="ECO:0000313" key="2">
    <source>
        <dbReference type="Proteomes" id="UP000009131"/>
    </source>
</evidence>
<dbReference type="InParanoid" id="G7EA51"/>
<dbReference type="EMBL" id="BABT02000229">
    <property type="protein sequence ID" value="GAA99711.1"/>
    <property type="molecule type" value="Genomic_DNA"/>
</dbReference>
<gene>
    <name evidence="1" type="primary">Mo06414</name>
    <name evidence="1" type="ORF">E5Q_06414</name>
</gene>
<accession>G7EA51</accession>
<name>G7EA51_MIXOS</name>
<evidence type="ECO:0000313" key="1">
    <source>
        <dbReference type="EMBL" id="GAA99711.1"/>
    </source>
</evidence>
<proteinExistence type="predicted"/>
<comment type="caution">
    <text evidence="1">The sequence shown here is derived from an EMBL/GenBank/DDBJ whole genome shotgun (WGS) entry which is preliminary data.</text>
</comment>
<sequence length="615" mass="71343">MPKRRATWPATRSTWDIVPAHIRRPRKLLFTAELPTQDIVHQLSCWNIHELSLWPWEALQAQCRRYKLAVAYDDSGDDLIARLTAHVEQLDNFWPSDSGGNANRLPPELIRRILRCLRDSYDERLDLSDERHESTTVAMPTSLHAVINLEATCRAFRRGIYGDNFIWDLYLKDASEVLALARYGRPDTWLEHCSKAATSRFKAIRAVAMTCENCQKWRVPEERLPAVELTRPSFMWQCAGCVYAKTLTRAEAMAVLAPYEHLLDQIEPYQVRPSLYRQTAVFDQRQGEDSARARQLFSTTNDGSYAPFVRIWPTAETPLLKWPHRLDFFVLEMARKLILSKESLDESHTRAVEEAMQVVDKRWRDFMERATRLKSITKTLYETDPASKRWVAQCPESFWRIHCRVALVQTKDDTGRPPQHLDEHLDDSWPIDIIRQDPWLVAAGGMHRADAETLAHAFIRWLHYQQAAVWIINTRLVDYGATEHPVRQEFEGSDVQRSSWTVDLRSIRPCLLAFVGAHRCEIWRERLYRAFQDGSPGIPLGLCITQNQAEALTARWTRLDQLAFDNPRQCANTACTRVNQTECIAKMCGFCCRADFATRRELKLPENCERHSILR</sequence>
<dbReference type="AlphaFoldDB" id="G7EA51"/>
<protein>
    <submittedName>
        <fullName evidence="1">Uncharacterized protein</fullName>
    </submittedName>
</protein>